<keyword evidence="5 8" id="KW-0653">Protein transport</keyword>
<keyword evidence="3 8" id="KW-0813">Transport</keyword>
<dbReference type="PANTHER" id="PTHR13678:SF9">
    <property type="entry name" value="VACUOLAR PROTEIN SORTING-ASSOCIATED PROTEIN 37B"/>
    <property type="match status" value="1"/>
</dbReference>
<evidence type="ECO:0000313" key="11">
    <source>
        <dbReference type="Proteomes" id="UP001221898"/>
    </source>
</evidence>
<dbReference type="InterPro" id="IPR037202">
    <property type="entry name" value="ESCRT_assembly_dom"/>
</dbReference>
<organism evidence="10 11">
    <name type="scientific">Aldrovandia affinis</name>
    <dbReference type="NCBI Taxonomy" id="143900"/>
    <lineage>
        <taxon>Eukaryota</taxon>
        <taxon>Metazoa</taxon>
        <taxon>Chordata</taxon>
        <taxon>Craniata</taxon>
        <taxon>Vertebrata</taxon>
        <taxon>Euteleostomi</taxon>
        <taxon>Actinopterygii</taxon>
        <taxon>Neopterygii</taxon>
        <taxon>Teleostei</taxon>
        <taxon>Notacanthiformes</taxon>
        <taxon>Halosauridae</taxon>
        <taxon>Aldrovandia</taxon>
    </lineage>
</organism>
<comment type="function">
    <text evidence="7">Component of the ESCRT-I complex, a regulator of vesicular trafficking process. Required for the sorting of endocytic ubiquitinated cargos into multivesicular bodies. May be involved in cell growth and differentiation.</text>
</comment>
<dbReference type="GO" id="GO:0039702">
    <property type="term" value="P:viral budding via host ESCRT complex"/>
    <property type="evidence" value="ECO:0007669"/>
    <property type="project" value="UniProtKB-ARBA"/>
</dbReference>
<keyword evidence="6" id="KW-0472">Membrane</keyword>
<proteinExistence type="inferred from homology"/>
<dbReference type="PANTHER" id="PTHR13678">
    <property type="entry name" value="VACUOLAR PROTEIN SORTING-ASSOCIATED PROTEIN 37"/>
    <property type="match status" value="1"/>
</dbReference>
<evidence type="ECO:0000259" key="9">
    <source>
        <dbReference type="PROSITE" id="PS51314"/>
    </source>
</evidence>
<keyword evidence="11" id="KW-1185">Reference proteome</keyword>
<comment type="caution">
    <text evidence="10">The sequence shown here is derived from an EMBL/GenBank/DDBJ whole genome shotgun (WGS) entry which is preliminary data.</text>
</comment>
<gene>
    <name evidence="10" type="ORF">AAFF_G00401060</name>
</gene>
<dbReference type="Proteomes" id="UP001221898">
    <property type="component" value="Unassembled WGS sequence"/>
</dbReference>
<evidence type="ECO:0000313" key="10">
    <source>
        <dbReference type="EMBL" id="KAJ8400067.1"/>
    </source>
</evidence>
<name>A0AAD7SCG8_9TELE</name>
<dbReference type="GO" id="GO:0031902">
    <property type="term" value="C:late endosome membrane"/>
    <property type="evidence" value="ECO:0007669"/>
    <property type="project" value="UniProtKB-SubCell"/>
</dbReference>
<dbReference type="FunFam" id="1.10.287.660:FF:000003">
    <property type="entry name" value="vacuolar protein sorting-associated protein 37B"/>
    <property type="match status" value="1"/>
</dbReference>
<evidence type="ECO:0000256" key="5">
    <source>
        <dbReference type="ARBA" id="ARBA00022927"/>
    </source>
</evidence>
<reference evidence="10" key="1">
    <citation type="journal article" date="2023" name="Science">
        <title>Genome structures resolve the early diversification of teleost fishes.</title>
        <authorList>
            <person name="Parey E."/>
            <person name="Louis A."/>
            <person name="Montfort J."/>
            <person name="Bouchez O."/>
            <person name="Roques C."/>
            <person name="Iampietro C."/>
            <person name="Lluch J."/>
            <person name="Castinel A."/>
            <person name="Donnadieu C."/>
            <person name="Desvignes T."/>
            <person name="Floi Bucao C."/>
            <person name="Jouanno E."/>
            <person name="Wen M."/>
            <person name="Mejri S."/>
            <person name="Dirks R."/>
            <person name="Jansen H."/>
            <person name="Henkel C."/>
            <person name="Chen W.J."/>
            <person name="Zahm M."/>
            <person name="Cabau C."/>
            <person name="Klopp C."/>
            <person name="Thompson A.W."/>
            <person name="Robinson-Rechavi M."/>
            <person name="Braasch I."/>
            <person name="Lecointre G."/>
            <person name="Bobe J."/>
            <person name="Postlethwait J.H."/>
            <person name="Berthelot C."/>
            <person name="Roest Crollius H."/>
            <person name="Guiguen Y."/>
        </authorList>
    </citation>
    <scope>NUCLEOTIDE SEQUENCE</scope>
    <source>
        <strain evidence="10">NC1722</strain>
    </source>
</reference>
<dbReference type="InterPro" id="IPR009851">
    <property type="entry name" value="Mod_r"/>
</dbReference>
<dbReference type="GO" id="GO:0043162">
    <property type="term" value="P:ubiquitin-dependent protein catabolic process via the multivesicular body sorting pathway"/>
    <property type="evidence" value="ECO:0007669"/>
    <property type="project" value="TreeGrafter"/>
</dbReference>
<evidence type="ECO:0000256" key="2">
    <source>
        <dbReference type="ARBA" id="ARBA00007617"/>
    </source>
</evidence>
<dbReference type="EMBL" id="JAINUG010000079">
    <property type="protein sequence ID" value="KAJ8400067.1"/>
    <property type="molecule type" value="Genomic_DNA"/>
</dbReference>
<dbReference type="AlphaFoldDB" id="A0AAD7SCG8"/>
<dbReference type="GO" id="GO:0000813">
    <property type="term" value="C:ESCRT I complex"/>
    <property type="evidence" value="ECO:0007669"/>
    <property type="project" value="TreeGrafter"/>
</dbReference>
<dbReference type="GO" id="GO:0016236">
    <property type="term" value="P:macroautophagy"/>
    <property type="evidence" value="ECO:0007669"/>
    <property type="project" value="UniProtKB-ARBA"/>
</dbReference>
<dbReference type="GO" id="GO:0036258">
    <property type="term" value="P:multivesicular body assembly"/>
    <property type="evidence" value="ECO:0007669"/>
    <property type="project" value="UniProtKB-ARBA"/>
</dbReference>
<dbReference type="GO" id="GO:0048306">
    <property type="term" value="F:calcium-dependent protein binding"/>
    <property type="evidence" value="ECO:0007669"/>
    <property type="project" value="UniProtKB-ARBA"/>
</dbReference>
<protein>
    <recommendedName>
        <fullName evidence="9">VPS37 C-terminal domain-containing protein</fullName>
    </recommendedName>
</protein>
<evidence type="ECO:0000256" key="1">
    <source>
        <dbReference type="ARBA" id="ARBA00004633"/>
    </source>
</evidence>
<dbReference type="InterPro" id="IPR029012">
    <property type="entry name" value="Helix_hairpin_bin_sf"/>
</dbReference>
<evidence type="ECO:0000256" key="7">
    <source>
        <dbReference type="ARBA" id="ARBA00025010"/>
    </source>
</evidence>
<evidence type="ECO:0000256" key="6">
    <source>
        <dbReference type="ARBA" id="ARBA00023136"/>
    </source>
</evidence>
<dbReference type="GO" id="GO:0006612">
    <property type="term" value="P:protein targeting to membrane"/>
    <property type="evidence" value="ECO:0007669"/>
    <property type="project" value="TreeGrafter"/>
</dbReference>
<feature type="domain" description="VPS37 C-terminal" evidence="9">
    <location>
        <begin position="70"/>
        <end position="162"/>
    </location>
</feature>
<dbReference type="SUPFAM" id="SSF140111">
    <property type="entry name" value="Endosomal sorting complex assembly domain"/>
    <property type="match status" value="1"/>
</dbReference>
<evidence type="ECO:0000256" key="4">
    <source>
        <dbReference type="ARBA" id="ARBA00022753"/>
    </source>
</evidence>
<sequence>MTQLNELLEDDEKLNNIVQELEETQSVQQAKETTLAGNRSLAEQNLLLQPRLDCQKNELTQRYRLLQELFEAYQLRKSTLDNNSGSGSLDTLLALLQTEGAKIEEETENMADSFLEGGQPLDSFIDDYQSKRKLAHLRRVKIDKLRDMAEPPAASQPAGYPYPHCPYPSRSGSHILSYPTPYIPQYAPTLPERPLTSAPRPASSCSDWLPCPWAPPTKPLSKTLHPNTAPYPARCEHSMASSY</sequence>
<evidence type="ECO:0000256" key="8">
    <source>
        <dbReference type="PROSITE-ProRule" id="PRU00646"/>
    </source>
</evidence>
<keyword evidence="4" id="KW-0967">Endosome</keyword>
<comment type="subcellular location">
    <subcellularLocation>
        <location evidence="1">Late endosome membrane</location>
        <topology evidence="1">Peripheral membrane protein</topology>
    </subcellularLocation>
</comment>
<accession>A0AAD7SCG8</accession>
<dbReference type="Pfam" id="PF07200">
    <property type="entry name" value="Mod_r"/>
    <property type="match status" value="1"/>
</dbReference>
<comment type="similarity">
    <text evidence="2">Belongs to the VPS37 family.</text>
</comment>
<dbReference type="Gene3D" id="1.10.287.660">
    <property type="entry name" value="Helix hairpin bin"/>
    <property type="match status" value="1"/>
</dbReference>
<evidence type="ECO:0000256" key="3">
    <source>
        <dbReference type="ARBA" id="ARBA00022448"/>
    </source>
</evidence>
<dbReference type="GO" id="GO:0006623">
    <property type="term" value="P:protein targeting to vacuole"/>
    <property type="evidence" value="ECO:0007669"/>
    <property type="project" value="TreeGrafter"/>
</dbReference>
<dbReference type="PROSITE" id="PS51314">
    <property type="entry name" value="VPS37_C"/>
    <property type="match status" value="1"/>
</dbReference>